<evidence type="ECO:0000256" key="7">
    <source>
        <dbReference type="SAM" id="Phobius"/>
    </source>
</evidence>
<feature type="transmembrane region" description="Helical" evidence="7">
    <location>
        <begin position="248"/>
        <end position="266"/>
    </location>
</feature>
<evidence type="ECO:0000313" key="10">
    <source>
        <dbReference type="Proteomes" id="UP001161691"/>
    </source>
</evidence>
<evidence type="ECO:0000256" key="2">
    <source>
        <dbReference type="ARBA" id="ARBA00008335"/>
    </source>
</evidence>
<feature type="transmembrane region" description="Helical" evidence="7">
    <location>
        <begin position="211"/>
        <end position="236"/>
    </location>
</feature>
<reference evidence="9" key="1">
    <citation type="submission" date="2023-04" db="EMBL/GenBank/DDBJ databases">
        <title>Comparative genomic analysis of Cohnella hashimotonis sp. nov., isolated from the International Space Station.</title>
        <authorList>
            <person name="Venkateswaran K."/>
            <person name="Simpson A."/>
        </authorList>
    </citation>
    <scope>NUCLEOTIDE SEQUENCE</scope>
    <source>
        <strain evidence="9">F6_2S_P_1</strain>
    </source>
</reference>
<proteinExistence type="inferred from homology"/>
<dbReference type="PANTHER" id="PTHR23514:SF3">
    <property type="entry name" value="BYPASS OF STOP CODON PROTEIN 6"/>
    <property type="match status" value="1"/>
</dbReference>
<keyword evidence="3" id="KW-0813">Transport</keyword>
<feature type="transmembrane region" description="Helical" evidence="7">
    <location>
        <begin position="135"/>
        <end position="156"/>
    </location>
</feature>
<evidence type="ECO:0000313" key="9">
    <source>
        <dbReference type="EMBL" id="MDI4643892.1"/>
    </source>
</evidence>
<comment type="subcellular location">
    <subcellularLocation>
        <location evidence="1">Cell membrane</location>
        <topology evidence="1">Multi-pass membrane protein</topology>
    </subcellularLocation>
</comment>
<feature type="transmembrane region" description="Helical" evidence="7">
    <location>
        <begin position="273"/>
        <end position="295"/>
    </location>
</feature>
<keyword evidence="5 7" id="KW-1133">Transmembrane helix</keyword>
<dbReference type="RefSeq" id="WP_282912723.1">
    <property type="nucleotide sequence ID" value="NZ_JAGRPV010000001.1"/>
</dbReference>
<dbReference type="InterPro" id="IPR011701">
    <property type="entry name" value="MFS"/>
</dbReference>
<comment type="caution">
    <text evidence="9">The sequence shown here is derived from an EMBL/GenBank/DDBJ whole genome shotgun (WGS) entry which is preliminary data.</text>
</comment>
<feature type="transmembrane region" description="Helical" evidence="7">
    <location>
        <begin position="301"/>
        <end position="322"/>
    </location>
</feature>
<dbReference type="InterPro" id="IPR020846">
    <property type="entry name" value="MFS_dom"/>
</dbReference>
<evidence type="ECO:0000256" key="6">
    <source>
        <dbReference type="ARBA" id="ARBA00023136"/>
    </source>
</evidence>
<dbReference type="EMBL" id="JAGRPV010000001">
    <property type="protein sequence ID" value="MDI4643892.1"/>
    <property type="molecule type" value="Genomic_DNA"/>
</dbReference>
<dbReference type="Gene3D" id="1.20.1250.20">
    <property type="entry name" value="MFS general substrate transporter like domains"/>
    <property type="match status" value="2"/>
</dbReference>
<feature type="transmembrane region" description="Helical" evidence="7">
    <location>
        <begin position="71"/>
        <end position="89"/>
    </location>
</feature>
<evidence type="ECO:0000256" key="4">
    <source>
        <dbReference type="ARBA" id="ARBA00022692"/>
    </source>
</evidence>
<dbReference type="PROSITE" id="PS50850">
    <property type="entry name" value="MFS"/>
    <property type="match status" value="1"/>
</dbReference>
<name>A0ABT6TAN1_9BACL</name>
<keyword evidence="4 7" id="KW-0812">Transmembrane</keyword>
<organism evidence="9 10">
    <name type="scientific">Cohnella hashimotonis</name>
    <dbReference type="NCBI Taxonomy" id="2826895"/>
    <lineage>
        <taxon>Bacteria</taxon>
        <taxon>Bacillati</taxon>
        <taxon>Bacillota</taxon>
        <taxon>Bacilli</taxon>
        <taxon>Bacillales</taxon>
        <taxon>Paenibacillaceae</taxon>
        <taxon>Cohnella</taxon>
    </lineage>
</organism>
<dbReference type="SUPFAM" id="SSF103473">
    <property type="entry name" value="MFS general substrate transporter"/>
    <property type="match status" value="1"/>
</dbReference>
<gene>
    <name evidence="9" type="ORF">KB449_02930</name>
</gene>
<evidence type="ECO:0000256" key="3">
    <source>
        <dbReference type="ARBA" id="ARBA00022448"/>
    </source>
</evidence>
<evidence type="ECO:0000256" key="1">
    <source>
        <dbReference type="ARBA" id="ARBA00004651"/>
    </source>
</evidence>
<evidence type="ECO:0000259" key="8">
    <source>
        <dbReference type="PROSITE" id="PS50850"/>
    </source>
</evidence>
<feature type="transmembrane region" description="Helical" evidence="7">
    <location>
        <begin position="101"/>
        <end position="123"/>
    </location>
</feature>
<comment type="similarity">
    <text evidence="2">Belongs to the major facilitator superfamily.</text>
</comment>
<dbReference type="PANTHER" id="PTHR23514">
    <property type="entry name" value="BYPASS OF STOP CODON PROTEIN 6"/>
    <property type="match status" value="1"/>
</dbReference>
<sequence length="408" mass="43412">MNEIWLLSIVFGGFLVFGLSENVKGPAIPRMQLDFGLNEGQLGLMLALNSLGYLVACSFTSFLADRVGIKATSIAAFVSMAAGGVLIGISNGFQALTASYFFMYIGNGMLEIALAILAARIFVKNTGFLMNLAHFFYGLSSIVAPIAAASMMGWRLPGGDAALGWRGMYVIVLMLSLLPVIPALLGRLPVEPAHDEAEERISYSKLMRDPVAWLIVLVLTSGVISELSIGSWLANFLEKAYDWSPTDASGMLSAFFLCFTLARLLIGPLTDRFGYTLSIMVLSLSSGICSIAALFAGESGAMLFALAGVGIAPIYPTVMALLAKRYPRGTGTAITFTVTLMGIGSVLGNLAIGGLIEGVRNLYAGRGERASQVLGLQAGYGFIGAMALLCTAACLVLYFYLRKRGERY</sequence>
<feature type="transmembrane region" description="Helical" evidence="7">
    <location>
        <begin position="168"/>
        <end position="190"/>
    </location>
</feature>
<dbReference type="Pfam" id="PF07690">
    <property type="entry name" value="MFS_1"/>
    <property type="match status" value="1"/>
</dbReference>
<keyword evidence="10" id="KW-1185">Reference proteome</keyword>
<protein>
    <submittedName>
        <fullName evidence="9">MFS transporter</fullName>
    </submittedName>
</protein>
<feature type="transmembrane region" description="Helical" evidence="7">
    <location>
        <begin position="334"/>
        <end position="356"/>
    </location>
</feature>
<keyword evidence="6 7" id="KW-0472">Membrane</keyword>
<feature type="transmembrane region" description="Helical" evidence="7">
    <location>
        <begin position="44"/>
        <end position="64"/>
    </location>
</feature>
<feature type="domain" description="Major facilitator superfamily (MFS) profile" evidence="8">
    <location>
        <begin position="6"/>
        <end position="405"/>
    </location>
</feature>
<feature type="transmembrane region" description="Helical" evidence="7">
    <location>
        <begin position="376"/>
        <end position="401"/>
    </location>
</feature>
<dbReference type="InterPro" id="IPR036259">
    <property type="entry name" value="MFS_trans_sf"/>
</dbReference>
<accession>A0ABT6TAN1</accession>
<evidence type="ECO:0000256" key="5">
    <source>
        <dbReference type="ARBA" id="ARBA00022989"/>
    </source>
</evidence>
<dbReference type="Proteomes" id="UP001161691">
    <property type="component" value="Unassembled WGS sequence"/>
</dbReference>
<dbReference type="InterPro" id="IPR051788">
    <property type="entry name" value="MFS_Transporter"/>
</dbReference>